<dbReference type="Proteomes" id="UP000002200">
    <property type="component" value="Chromosome"/>
</dbReference>
<keyword evidence="1" id="KW-0472">Membrane</keyword>
<evidence type="ECO:0000313" key="2">
    <source>
        <dbReference type="EMBL" id="AAO44421.1"/>
    </source>
</evidence>
<feature type="transmembrane region" description="Helical" evidence="1">
    <location>
        <begin position="51"/>
        <end position="69"/>
    </location>
</feature>
<proteinExistence type="predicted"/>
<dbReference type="KEGG" id="twh:TWT_324"/>
<name>Q83GG7_TROWT</name>
<dbReference type="AlphaFoldDB" id="Q83GG7"/>
<keyword evidence="3" id="KW-1185">Reference proteome</keyword>
<keyword evidence="1" id="KW-1133">Transmembrane helix</keyword>
<evidence type="ECO:0000313" key="3">
    <source>
        <dbReference type="Proteomes" id="UP000002200"/>
    </source>
</evidence>
<accession>Q83GG7</accession>
<dbReference type="HOGENOM" id="CLU_2721124_0_0_11"/>
<dbReference type="STRING" id="203267.TWT_324"/>
<organism evidence="2 3">
    <name type="scientific">Tropheryma whipplei (strain Twist)</name>
    <name type="common">Whipple's bacillus</name>
    <dbReference type="NCBI Taxonomy" id="203267"/>
    <lineage>
        <taxon>Bacteria</taxon>
        <taxon>Bacillati</taxon>
        <taxon>Actinomycetota</taxon>
        <taxon>Actinomycetes</taxon>
        <taxon>Micrococcales</taxon>
        <taxon>Tropherymataceae</taxon>
        <taxon>Tropheryma</taxon>
    </lineage>
</organism>
<protein>
    <submittedName>
        <fullName evidence="2">Uncharacterized protein</fullName>
    </submittedName>
</protein>
<sequence>MVACKAHHYLMDLAINRPASYGYRDVSVSDRGKKYAKIATYWWVLSHRPDYYAVLFVILSCLSCCLGWLGHE</sequence>
<gene>
    <name evidence="2" type="ordered locus">TWT_324</name>
</gene>
<evidence type="ECO:0000256" key="1">
    <source>
        <dbReference type="SAM" id="Phobius"/>
    </source>
</evidence>
<reference evidence="2 3" key="1">
    <citation type="journal article" date="2003" name="Genome Res.">
        <title>Tropheryma whipplei twist: a human pathogenic Actinobacteria with a reduced genome.</title>
        <authorList>
            <person name="Raoult D."/>
            <person name="Ogata H."/>
            <person name="Audic S."/>
            <person name="Robert C."/>
            <person name="Suhre K."/>
            <person name="Drancourt M."/>
            <person name="Claverie J.-M."/>
        </authorList>
    </citation>
    <scope>NUCLEOTIDE SEQUENCE [LARGE SCALE GENOMIC DNA]</scope>
    <source>
        <strain evidence="2 3">Twist</strain>
    </source>
</reference>
<dbReference type="EMBL" id="AE014184">
    <property type="protein sequence ID" value="AAO44421.1"/>
    <property type="molecule type" value="Genomic_DNA"/>
</dbReference>
<keyword evidence="1" id="KW-0812">Transmembrane</keyword>